<accession>A0AAV4I3J2</accession>
<gene>
    <name evidence="1" type="ORF">ElyMa_006474100</name>
</gene>
<evidence type="ECO:0000313" key="1">
    <source>
        <dbReference type="EMBL" id="GFS03566.1"/>
    </source>
</evidence>
<dbReference type="Proteomes" id="UP000762676">
    <property type="component" value="Unassembled WGS sequence"/>
</dbReference>
<reference evidence="1 2" key="1">
    <citation type="journal article" date="2021" name="Elife">
        <title>Chloroplast acquisition without the gene transfer in kleptoplastic sea slugs, Plakobranchus ocellatus.</title>
        <authorList>
            <person name="Maeda T."/>
            <person name="Takahashi S."/>
            <person name="Yoshida T."/>
            <person name="Shimamura S."/>
            <person name="Takaki Y."/>
            <person name="Nagai Y."/>
            <person name="Toyoda A."/>
            <person name="Suzuki Y."/>
            <person name="Arimoto A."/>
            <person name="Ishii H."/>
            <person name="Satoh N."/>
            <person name="Nishiyama T."/>
            <person name="Hasebe M."/>
            <person name="Maruyama T."/>
            <person name="Minagawa J."/>
            <person name="Obokata J."/>
            <person name="Shigenobu S."/>
        </authorList>
    </citation>
    <scope>NUCLEOTIDE SEQUENCE [LARGE SCALE GENOMIC DNA]</scope>
</reference>
<comment type="caution">
    <text evidence="1">The sequence shown here is derived from an EMBL/GenBank/DDBJ whole genome shotgun (WGS) entry which is preliminary data.</text>
</comment>
<name>A0AAV4I3J2_9GAST</name>
<protein>
    <submittedName>
        <fullName evidence="1">Uncharacterized protein</fullName>
    </submittedName>
</protein>
<evidence type="ECO:0000313" key="2">
    <source>
        <dbReference type="Proteomes" id="UP000762676"/>
    </source>
</evidence>
<organism evidence="1 2">
    <name type="scientific">Elysia marginata</name>
    <dbReference type="NCBI Taxonomy" id="1093978"/>
    <lineage>
        <taxon>Eukaryota</taxon>
        <taxon>Metazoa</taxon>
        <taxon>Spiralia</taxon>
        <taxon>Lophotrochozoa</taxon>
        <taxon>Mollusca</taxon>
        <taxon>Gastropoda</taxon>
        <taxon>Heterobranchia</taxon>
        <taxon>Euthyneura</taxon>
        <taxon>Panpulmonata</taxon>
        <taxon>Sacoglossa</taxon>
        <taxon>Placobranchoidea</taxon>
        <taxon>Plakobranchidae</taxon>
        <taxon>Elysia</taxon>
    </lineage>
</organism>
<sequence>MLRGRRQKIRSDGRVLSSVRTGYSNIRKWLRTGYFLKVRQNNNYLEAKTNKSKTTMKAVMIMKDENVKKMKIPSSLCVVVVVVAAISRQRIGGSHTESSHGSSTSS</sequence>
<keyword evidence="2" id="KW-1185">Reference proteome</keyword>
<proteinExistence type="predicted"/>
<dbReference type="AlphaFoldDB" id="A0AAV4I3J2"/>
<dbReference type="EMBL" id="BMAT01013001">
    <property type="protein sequence ID" value="GFS03566.1"/>
    <property type="molecule type" value="Genomic_DNA"/>
</dbReference>